<accession>A0A7S3AR69</accession>
<dbReference type="SUPFAM" id="SSF48403">
    <property type="entry name" value="Ankyrin repeat"/>
    <property type="match status" value="1"/>
</dbReference>
<keyword evidence="2 3" id="KW-0040">ANK repeat</keyword>
<evidence type="ECO:0000256" key="1">
    <source>
        <dbReference type="ARBA" id="ARBA00022737"/>
    </source>
</evidence>
<proteinExistence type="predicted"/>
<organism evidence="5">
    <name type="scientific">Haptolina ericina</name>
    <dbReference type="NCBI Taxonomy" id="156174"/>
    <lineage>
        <taxon>Eukaryota</taxon>
        <taxon>Haptista</taxon>
        <taxon>Haptophyta</taxon>
        <taxon>Prymnesiophyceae</taxon>
        <taxon>Prymnesiales</taxon>
        <taxon>Prymnesiaceae</taxon>
        <taxon>Haptolina</taxon>
    </lineage>
</organism>
<dbReference type="PRINTS" id="PR01415">
    <property type="entry name" value="ANKYRIN"/>
</dbReference>
<dbReference type="Pfam" id="PF12796">
    <property type="entry name" value="Ank_2"/>
    <property type="match status" value="2"/>
</dbReference>
<feature type="repeat" description="ANK" evidence="3">
    <location>
        <begin position="39"/>
        <end position="71"/>
    </location>
</feature>
<dbReference type="Pfam" id="PF00023">
    <property type="entry name" value="Ank"/>
    <property type="match status" value="2"/>
</dbReference>
<feature type="region of interest" description="Disordered" evidence="4">
    <location>
        <begin position="372"/>
        <end position="529"/>
    </location>
</feature>
<dbReference type="InterPro" id="IPR002110">
    <property type="entry name" value="Ankyrin_rpt"/>
</dbReference>
<dbReference type="SMART" id="SM00248">
    <property type="entry name" value="ANK"/>
    <property type="match status" value="9"/>
</dbReference>
<keyword evidence="1" id="KW-0677">Repeat</keyword>
<dbReference type="PROSITE" id="PS50297">
    <property type="entry name" value="ANK_REP_REGION"/>
    <property type="match status" value="6"/>
</dbReference>
<name>A0A7S3AR69_9EUKA</name>
<feature type="compositionally biased region" description="Low complexity" evidence="4">
    <location>
        <begin position="382"/>
        <end position="392"/>
    </location>
</feature>
<dbReference type="InterPro" id="IPR051165">
    <property type="entry name" value="Multifunctional_ANK_Repeat"/>
</dbReference>
<evidence type="ECO:0000313" key="5">
    <source>
        <dbReference type="EMBL" id="CAE0110558.1"/>
    </source>
</evidence>
<evidence type="ECO:0000256" key="2">
    <source>
        <dbReference type="ARBA" id="ARBA00023043"/>
    </source>
</evidence>
<gene>
    <name evidence="5" type="ORF">HERI1096_LOCUS11218</name>
</gene>
<dbReference type="InterPro" id="IPR036770">
    <property type="entry name" value="Ankyrin_rpt-contain_sf"/>
</dbReference>
<feature type="compositionally biased region" description="Basic and acidic residues" evidence="4">
    <location>
        <begin position="413"/>
        <end position="443"/>
    </location>
</feature>
<dbReference type="Gene3D" id="1.25.40.20">
    <property type="entry name" value="Ankyrin repeat-containing domain"/>
    <property type="match status" value="2"/>
</dbReference>
<dbReference type="EMBL" id="HBHX01020120">
    <property type="protein sequence ID" value="CAE0110558.1"/>
    <property type="molecule type" value="Transcribed_RNA"/>
</dbReference>
<feature type="repeat" description="ANK" evidence="3">
    <location>
        <begin position="240"/>
        <end position="272"/>
    </location>
</feature>
<dbReference type="AlphaFoldDB" id="A0A7S3AR69"/>
<evidence type="ECO:0000256" key="4">
    <source>
        <dbReference type="SAM" id="MobiDB-lite"/>
    </source>
</evidence>
<feature type="compositionally biased region" description="Low complexity" evidence="4">
    <location>
        <begin position="444"/>
        <end position="471"/>
    </location>
</feature>
<dbReference type="PROSITE" id="PS50088">
    <property type="entry name" value="ANK_REPEAT"/>
    <property type="match status" value="6"/>
</dbReference>
<sequence>MDLYSAAYHGNVKTIKKLLDRVKDQGGVRQMLSWRHPHGGATALYVACEFGHLEAAKALLEAGAPPDQARDDGATPLYKACQDANRLDIARLLLKSGAVADQVDQAGMTPLWVACHQGKTELATLLLDNNADPTRKVQGWSPLDLARKDKREDLVKLILDHLPPAEAEAAMRPPPAALWHSVVHGDEKSVRELLTAGADVKAQHGEEGATVLFAACKNGLNSMVQLLLDANANPDEGMKKGMTPLAAVSDSGRVDLAKLLIGASADINKAAGVGGRPLMVACYRGHTPMVRLLLDHGAEATEPRAGGGTPLISAACMGHADCVRLLLDEGVPLNEQFEGLTALGWAQRQKHRACVRLLEGPTYAGASAGEAGGAGGVDSAKAATTPPAAATTEPVRESAPAENGAKGGGGKGAKAEEGKPKEEEKSKPKEKSKSKAKGGDKGKGSVSSSPSAPVAPAAADAASESAASSSKQGDSAPPSPLKSEPQTEAPASKSVAEEVILGEAADDSGMRQRRAAQGMTTQAEDEPSRDFFVVEQKTTAWTREHTILACLAAGALLMSGLVVYAVKSATESKLEQAGE</sequence>
<dbReference type="PANTHER" id="PTHR24123">
    <property type="entry name" value="ANKYRIN REPEAT-CONTAINING"/>
    <property type="match status" value="1"/>
</dbReference>
<feature type="repeat" description="ANK" evidence="3">
    <location>
        <begin position="306"/>
        <end position="338"/>
    </location>
</feature>
<dbReference type="PANTHER" id="PTHR24123:SF33">
    <property type="entry name" value="PROTEIN HOS4"/>
    <property type="match status" value="1"/>
</dbReference>
<protein>
    <submittedName>
        <fullName evidence="5">Uncharacterized protein</fullName>
    </submittedName>
</protein>
<reference evidence="5" key="1">
    <citation type="submission" date="2021-01" db="EMBL/GenBank/DDBJ databases">
        <authorList>
            <person name="Corre E."/>
            <person name="Pelletier E."/>
            <person name="Niang G."/>
            <person name="Scheremetjew M."/>
            <person name="Finn R."/>
            <person name="Kale V."/>
            <person name="Holt S."/>
            <person name="Cochrane G."/>
            <person name="Meng A."/>
            <person name="Brown T."/>
            <person name="Cohen L."/>
        </authorList>
    </citation>
    <scope>NUCLEOTIDE SEQUENCE</scope>
    <source>
        <strain evidence="5">CCMP281</strain>
    </source>
</reference>
<evidence type="ECO:0000256" key="3">
    <source>
        <dbReference type="PROSITE-ProRule" id="PRU00023"/>
    </source>
</evidence>
<feature type="repeat" description="ANK" evidence="3">
    <location>
        <begin position="72"/>
        <end position="105"/>
    </location>
</feature>
<feature type="repeat" description="ANK" evidence="3">
    <location>
        <begin position="273"/>
        <end position="305"/>
    </location>
</feature>
<feature type="repeat" description="ANK" evidence="3">
    <location>
        <begin position="106"/>
        <end position="138"/>
    </location>
</feature>